<dbReference type="EMBL" id="OMOD01000190">
    <property type="protein sequence ID" value="SPF49499.1"/>
    <property type="molecule type" value="Genomic_DNA"/>
</dbReference>
<dbReference type="AlphaFoldDB" id="A0A2U3LCM5"/>
<reference evidence="2" key="1">
    <citation type="submission" date="2018-02" db="EMBL/GenBank/DDBJ databases">
        <authorList>
            <person name="Hausmann B."/>
        </authorList>
    </citation>
    <scope>NUCLEOTIDE SEQUENCE [LARGE SCALE GENOMIC DNA]</scope>
    <source>
        <strain evidence="2">Peat soil MAG SbA1</strain>
    </source>
</reference>
<evidence type="ECO:0000313" key="1">
    <source>
        <dbReference type="EMBL" id="SPF49499.1"/>
    </source>
</evidence>
<evidence type="ECO:0000313" key="2">
    <source>
        <dbReference type="Proteomes" id="UP000238701"/>
    </source>
</evidence>
<name>A0A2U3LCM5_9BACT</name>
<proteinExistence type="predicted"/>
<accession>A0A2U3LCM5</accession>
<dbReference type="Proteomes" id="UP000238701">
    <property type="component" value="Unassembled WGS sequence"/>
</dbReference>
<protein>
    <submittedName>
        <fullName evidence="1">Uncharacterized protein</fullName>
    </submittedName>
</protein>
<organism evidence="1 2">
    <name type="scientific">Candidatus Sulfotelmatobacter kueseliae</name>
    <dbReference type="NCBI Taxonomy" id="2042962"/>
    <lineage>
        <taxon>Bacteria</taxon>
        <taxon>Pseudomonadati</taxon>
        <taxon>Acidobacteriota</taxon>
        <taxon>Terriglobia</taxon>
        <taxon>Terriglobales</taxon>
        <taxon>Candidatus Korobacteraceae</taxon>
        <taxon>Candidatus Sulfotelmatobacter</taxon>
    </lineage>
</organism>
<sequence>MRDSRNWPDVVPEAPLKVARQFTGGRAANKDHRAVGTAETPNLSNLWSVSTVPPGRDVFGRALYPALKGRATLRRPSGTNSSEREFHR</sequence>
<gene>
    <name evidence="1" type="ORF">SBA1_910047</name>
</gene>